<name>A0A1V6N9S2_PENPO</name>
<proteinExistence type="predicted"/>
<protein>
    <submittedName>
        <fullName evidence="1">Uncharacterized protein</fullName>
    </submittedName>
</protein>
<reference evidence="2" key="1">
    <citation type="journal article" date="2017" name="Nat. Microbiol.">
        <title>Global analysis of biosynthetic gene clusters reveals vast potential of secondary metabolite production in Penicillium species.</title>
        <authorList>
            <person name="Nielsen J.C."/>
            <person name="Grijseels S."/>
            <person name="Prigent S."/>
            <person name="Ji B."/>
            <person name="Dainat J."/>
            <person name="Nielsen K.F."/>
            <person name="Frisvad J.C."/>
            <person name="Workman M."/>
            <person name="Nielsen J."/>
        </authorList>
    </citation>
    <scope>NUCLEOTIDE SEQUENCE [LARGE SCALE GENOMIC DNA]</scope>
    <source>
        <strain evidence="2">IBT 4502</strain>
    </source>
</reference>
<evidence type="ECO:0000313" key="1">
    <source>
        <dbReference type="EMBL" id="OQD61373.1"/>
    </source>
</evidence>
<gene>
    <name evidence="1" type="ORF">PENPOL_c017G05449</name>
</gene>
<dbReference type="EMBL" id="MDYM01000017">
    <property type="protein sequence ID" value="OQD61373.1"/>
    <property type="molecule type" value="Genomic_DNA"/>
</dbReference>
<dbReference type="Proteomes" id="UP000191408">
    <property type="component" value="Unassembled WGS sequence"/>
</dbReference>
<evidence type="ECO:0000313" key="2">
    <source>
        <dbReference type="Proteomes" id="UP000191408"/>
    </source>
</evidence>
<organism evidence="1 2">
    <name type="scientific">Penicillium polonicum</name>
    <dbReference type="NCBI Taxonomy" id="60169"/>
    <lineage>
        <taxon>Eukaryota</taxon>
        <taxon>Fungi</taxon>
        <taxon>Dikarya</taxon>
        <taxon>Ascomycota</taxon>
        <taxon>Pezizomycotina</taxon>
        <taxon>Eurotiomycetes</taxon>
        <taxon>Eurotiomycetidae</taxon>
        <taxon>Eurotiales</taxon>
        <taxon>Aspergillaceae</taxon>
        <taxon>Penicillium</taxon>
    </lineage>
</organism>
<accession>A0A1V6N9S2</accession>
<dbReference type="AlphaFoldDB" id="A0A1V6N9S2"/>
<sequence>MPYQLQPPTPGVTPYLNQSSLNVTRAVSMPIRNATAATSGSRLYVGAFTSPKPEARQLVSRALQLALARPNLTSPFVGSSRRWRLDYYDGFDARHSEIEFCC</sequence>
<comment type="caution">
    <text evidence="1">The sequence shown here is derived from an EMBL/GenBank/DDBJ whole genome shotgun (WGS) entry which is preliminary data.</text>
</comment>
<keyword evidence="2" id="KW-1185">Reference proteome</keyword>